<proteinExistence type="predicted"/>
<keyword evidence="2" id="KW-1185">Reference proteome</keyword>
<gene>
    <name evidence="1" type="ORF">NUW54_g7699</name>
</gene>
<protein>
    <submittedName>
        <fullName evidence="1">Uncharacterized protein</fullName>
    </submittedName>
</protein>
<reference evidence="1" key="1">
    <citation type="submission" date="2022-08" db="EMBL/GenBank/DDBJ databases">
        <title>Genome Sequence of Pycnoporus sanguineus.</title>
        <authorList>
            <person name="Buettner E."/>
        </authorList>
    </citation>
    <scope>NUCLEOTIDE SEQUENCE</scope>
    <source>
        <strain evidence="1">CG-C14</strain>
    </source>
</reference>
<evidence type="ECO:0000313" key="1">
    <source>
        <dbReference type="EMBL" id="KAJ2993569.1"/>
    </source>
</evidence>
<organism evidence="1 2">
    <name type="scientific">Trametes sanguinea</name>
    <dbReference type="NCBI Taxonomy" id="158606"/>
    <lineage>
        <taxon>Eukaryota</taxon>
        <taxon>Fungi</taxon>
        <taxon>Dikarya</taxon>
        <taxon>Basidiomycota</taxon>
        <taxon>Agaricomycotina</taxon>
        <taxon>Agaricomycetes</taxon>
        <taxon>Polyporales</taxon>
        <taxon>Polyporaceae</taxon>
        <taxon>Trametes</taxon>
    </lineage>
</organism>
<name>A0ACC1PJ49_9APHY</name>
<sequence>MFTSSPSPLHTPSASPLGSPGDARSRSNHRFDIVSFNSVNRIAPSSRAEVCHEAVSSTISDGGDEQPSTTCPHFLPCRIFDVHYAAEAIRRPRIGTWAARQQSSKLYRRLEQRPDAITPVDGSDISATASSAVSARKRGHRKSASVTFEEPERGRLAAREREAEKDVGSDPERSARRPARDLLDKRSSKYSDRPPMTLLVDLIGQTSSLIAIPYGDRLRKHRKWLHDGVGNKTQLASFQDIQRREARRLLHNLYDEPEHFREHLHLYLAAVMLEITYGKRVTSLDDEIVQMAERANESSNAAGYPTTWLLDYFPSLRHLPSWMPGAGFKKEAAMVRKYVKDWKDTAFEMIRAEMVAGKIAPCMFSTIFSEFGGSPTPEQAEEIKGLGFNVYNAGLETSRGTLLVFFLCMTRNPHVLRKAQEEIDRVVGKDRLPDFTDRESLPYVNALLEEVLRWNPGLPLPVPHRLMVDDEYRGYHLPAGSTVIANNWAITRDTRFFPDPEDFRPERYLVPKGQQDELLLPSSFLFGYGRRYAAFPSHSLNITHIRSPASRICPGQLLAVATVWLAVANIITLFDISKEIDELGNEITPPAAFISGFTRSVLAWIARGAYHLRANAAYALSVNLLRSSAGSGPPLTWEMNGRAPSEDSSNSSSTFTAGRRGISDTSSSATSVHSSKGDLPPLPPSAASKRFDQQATIRHGVSGLSREPSDEDDYDNGDYSGPNHHEVDDDLPDTTMLDSVVLPAIASVRHVQKAHDYPLWPLTSFVCAAHHSSSRGLERRRHEWRSAPAARVHGRRAHYTGCHPRAYQRDRGLGRACGGRPMSPPLLPGAQRTISPYTYISLTPHCVATLGRSSSQSCFSLSPSVCGQAALHIPYSPISPYTYLAMHCSQ</sequence>
<accession>A0ACC1PJ49</accession>
<dbReference type="Proteomes" id="UP001144978">
    <property type="component" value="Unassembled WGS sequence"/>
</dbReference>
<evidence type="ECO:0000313" key="2">
    <source>
        <dbReference type="Proteomes" id="UP001144978"/>
    </source>
</evidence>
<dbReference type="EMBL" id="JANSHE010002257">
    <property type="protein sequence ID" value="KAJ2993569.1"/>
    <property type="molecule type" value="Genomic_DNA"/>
</dbReference>
<comment type="caution">
    <text evidence="1">The sequence shown here is derived from an EMBL/GenBank/DDBJ whole genome shotgun (WGS) entry which is preliminary data.</text>
</comment>